<dbReference type="EMBL" id="MLHL01000006">
    <property type="protein sequence ID" value="OOF50823.1"/>
    <property type="molecule type" value="Genomic_DNA"/>
</dbReference>
<organism evidence="4 6">
    <name type="scientific">Rodentibacter trehalosifermentans</name>
    <dbReference type="NCBI Taxonomy" id="1908263"/>
    <lineage>
        <taxon>Bacteria</taxon>
        <taxon>Pseudomonadati</taxon>
        <taxon>Pseudomonadota</taxon>
        <taxon>Gammaproteobacteria</taxon>
        <taxon>Pasteurellales</taxon>
        <taxon>Pasteurellaceae</taxon>
        <taxon>Rodentibacter</taxon>
    </lineage>
</organism>
<evidence type="ECO:0000313" key="6">
    <source>
        <dbReference type="Proteomes" id="UP000189161"/>
    </source>
</evidence>
<evidence type="ECO:0000259" key="2">
    <source>
        <dbReference type="Pfam" id="PF02894"/>
    </source>
</evidence>
<sequence>MIIGIIGCGGIAHAHVLAISQIKQIKGLAFYDINRNNMLNLKKIATLPVTLCENIEQLAKASNAFVICTPNNLHFSLAKEVLHYNRIPLLCEKPLSTNFELASKLVEISPPKSIVSFNYRYNRIVKKILFLKDSKKLGKLVFFSADFNKNSALTRNYLTWRDSEQQNKSSGALGDLSCHLIDLFHIFSESKTDINQLKVVKGTRVKTKEGGYVEVDDNGYIFGSSVNNAFFRLHASKSETVDSLGLHLNLIFEKGEIRYSTRNINTIYLFKFDKKEVVEILLSEKRIISDPPKELPFWADSFIYLYRDWCQLLKNSECSKLVPKITEGLYIQKIIEEF</sequence>
<dbReference type="Gene3D" id="3.30.360.10">
    <property type="entry name" value="Dihydrodipicolinate Reductase, domain 2"/>
    <property type="match status" value="1"/>
</dbReference>
<dbReference type="GeneID" id="85657476"/>
<dbReference type="OrthoDB" id="9774191at2"/>
<feature type="domain" description="Gfo/Idh/MocA-like oxidoreductase N-terminal" evidence="1">
    <location>
        <begin position="3"/>
        <end position="109"/>
    </location>
</feature>
<feature type="domain" description="Gfo/Idh/MocA-like oxidoreductase C-terminal" evidence="2">
    <location>
        <begin position="135"/>
        <end position="336"/>
    </location>
</feature>
<gene>
    <name evidence="3" type="ORF">BKK51_12915</name>
    <name evidence="4" type="ORF">BKK52_01365</name>
</gene>
<evidence type="ECO:0000313" key="5">
    <source>
        <dbReference type="Proteomes" id="UP000188728"/>
    </source>
</evidence>
<reference evidence="5 6" key="1">
    <citation type="submission" date="2016-10" db="EMBL/GenBank/DDBJ databases">
        <title>Rodentibacter gen. nov. and new species.</title>
        <authorList>
            <person name="Christensen H."/>
        </authorList>
    </citation>
    <scope>NUCLEOTIDE SEQUENCE [LARGE SCALE GENOMIC DNA]</scope>
    <source>
        <strain evidence="3 5">H1983213011</strain>
        <strain evidence="4 6">H1987082031</strain>
    </source>
</reference>
<dbReference type="Proteomes" id="UP000188728">
    <property type="component" value="Unassembled WGS sequence"/>
</dbReference>
<dbReference type="GO" id="GO:0000166">
    <property type="term" value="F:nucleotide binding"/>
    <property type="evidence" value="ECO:0007669"/>
    <property type="project" value="InterPro"/>
</dbReference>
<dbReference type="SUPFAM" id="SSF51735">
    <property type="entry name" value="NAD(P)-binding Rossmann-fold domains"/>
    <property type="match status" value="1"/>
</dbReference>
<dbReference type="Gene3D" id="3.40.50.720">
    <property type="entry name" value="NAD(P)-binding Rossmann-like Domain"/>
    <property type="match status" value="1"/>
</dbReference>
<accession>A0A1V3J6Q0</accession>
<dbReference type="InterPro" id="IPR051450">
    <property type="entry name" value="Gfo/Idh/MocA_Oxidoreductases"/>
</dbReference>
<dbReference type="InterPro" id="IPR004104">
    <property type="entry name" value="Gfo/Idh/MocA-like_OxRdtase_C"/>
</dbReference>
<evidence type="ECO:0000259" key="1">
    <source>
        <dbReference type="Pfam" id="PF01408"/>
    </source>
</evidence>
<dbReference type="EMBL" id="MLHK01000097">
    <property type="protein sequence ID" value="OOF42410.1"/>
    <property type="molecule type" value="Genomic_DNA"/>
</dbReference>
<dbReference type="Pfam" id="PF02894">
    <property type="entry name" value="GFO_IDH_MocA_C"/>
    <property type="match status" value="1"/>
</dbReference>
<evidence type="ECO:0000313" key="4">
    <source>
        <dbReference type="EMBL" id="OOF50823.1"/>
    </source>
</evidence>
<dbReference type="PANTHER" id="PTHR43377:SF1">
    <property type="entry name" value="BILIVERDIN REDUCTASE A"/>
    <property type="match status" value="1"/>
</dbReference>
<protein>
    <submittedName>
        <fullName evidence="4">NTD biosynthesis operon oxidoreductase ntdC</fullName>
    </submittedName>
</protein>
<dbReference type="SUPFAM" id="SSF55347">
    <property type="entry name" value="Glyceraldehyde-3-phosphate dehydrogenase-like, C-terminal domain"/>
    <property type="match status" value="1"/>
</dbReference>
<keyword evidence="6" id="KW-1185">Reference proteome</keyword>
<dbReference type="InterPro" id="IPR036291">
    <property type="entry name" value="NAD(P)-bd_dom_sf"/>
</dbReference>
<dbReference type="AlphaFoldDB" id="A0A1V3J6Q0"/>
<dbReference type="Proteomes" id="UP000189161">
    <property type="component" value="Unassembled WGS sequence"/>
</dbReference>
<proteinExistence type="predicted"/>
<dbReference type="RefSeq" id="WP_077474810.1">
    <property type="nucleotide sequence ID" value="NZ_MLHK01000097.1"/>
</dbReference>
<dbReference type="Pfam" id="PF01408">
    <property type="entry name" value="GFO_IDH_MocA"/>
    <property type="match status" value="1"/>
</dbReference>
<evidence type="ECO:0000313" key="3">
    <source>
        <dbReference type="EMBL" id="OOF42410.1"/>
    </source>
</evidence>
<name>A0A1V3J6Q0_9PAST</name>
<dbReference type="InterPro" id="IPR000683">
    <property type="entry name" value="Gfo/Idh/MocA-like_OxRdtase_N"/>
</dbReference>
<comment type="caution">
    <text evidence="4">The sequence shown here is derived from an EMBL/GenBank/DDBJ whole genome shotgun (WGS) entry which is preliminary data.</text>
</comment>
<dbReference type="PANTHER" id="PTHR43377">
    <property type="entry name" value="BILIVERDIN REDUCTASE A"/>
    <property type="match status" value="1"/>
</dbReference>